<dbReference type="Gene3D" id="1.10.10.390">
    <property type="match status" value="1"/>
</dbReference>
<evidence type="ECO:0000259" key="10">
    <source>
        <dbReference type="Pfam" id="PF21183"/>
    </source>
</evidence>
<dbReference type="AlphaFoldDB" id="A0AA85JRD6"/>
<dbReference type="InterPro" id="IPR013523">
    <property type="entry name" value="Hist_AcTrfase_HAT1_C"/>
</dbReference>
<dbReference type="InterPro" id="IPR019467">
    <property type="entry name" value="Hat1_N"/>
</dbReference>
<name>A0AA85JRD6_TRIRE</name>
<dbReference type="InterPro" id="IPR017380">
    <property type="entry name" value="Hist_AcTrfase_B-typ_cat-su"/>
</dbReference>
<dbReference type="SUPFAM" id="SSF55729">
    <property type="entry name" value="Acyl-CoA N-acyltransferases (Nat)"/>
    <property type="match status" value="1"/>
</dbReference>
<dbReference type="GO" id="GO:0042393">
    <property type="term" value="F:histone binding"/>
    <property type="evidence" value="ECO:0007669"/>
    <property type="project" value="InterPro"/>
</dbReference>
<comment type="subcellular location">
    <subcellularLocation>
        <location evidence="1">Nucleus</location>
    </subcellularLocation>
</comment>
<dbReference type="Proteomes" id="UP000050795">
    <property type="component" value="Unassembled WGS sequence"/>
</dbReference>
<reference evidence="12 13" key="2">
    <citation type="submission" date="2023-11" db="UniProtKB">
        <authorList>
            <consortium name="WormBaseParasite"/>
        </authorList>
    </citation>
    <scope>IDENTIFICATION</scope>
</reference>
<evidence type="ECO:0000256" key="1">
    <source>
        <dbReference type="ARBA" id="ARBA00004123"/>
    </source>
</evidence>
<evidence type="ECO:0000256" key="8">
    <source>
        <dbReference type="ARBA" id="ARBA00048017"/>
    </source>
</evidence>
<dbReference type="GO" id="GO:0000781">
    <property type="term" value="C:chromosome, telomeric region"/>
    <property type="evidence" value="ECO:0007669"/>
    <property type="project" value="GOC"/>
</dbReference>
<evidence type="ECO:0000256" key="7">
    <source>
        <dbReference type="ARBA" id="ARBA00023315"/>
    </source>
</evidence>
<protein>
    <recommendedName>
        <fullName evidence="4">Histone acetyltransferase type B catalytic subunit</fullName>
        <ecNumber evidence="3">2.3.1.48</ecNumber>
    </recommendedName>
</protein>
<evidence type="ECO:0000256" key="4">
    <source>
        <dbReference type="ARBA" id="ARBA00021268"/>
    </source>
</evidence>
<comment type="catalytic activity">
    <reaction evidence="8">
        <text>L-lysyl-[protein] + acetyl-CoA = N(6)-acetyl-L-lysyl-[protein] + CoA + H(+)</text>
        <dbReference type="Rhea" id="RHEA:45948"/>
        <dbReference type="Rhea" id="RHEA-COMP:9752"/>
        <dbReference type="Rhea" id="RHEA-COMP:10731"/>
        <dbReference type="ChEBI" id="CHEBI:15378"/>
        <dbReference type="ChEBI" id="CHEBI:29969"/>
        <dbReference type="ChEBI" id="CHEBI:57287"/>
        <dbReference type="ChEBI" id="CHEBI:57288"/>
        <dbReference type="ChEBI" id="CHEBI:61930"/>
        <dbReference type="EC" id="2.3.1.48"/>
    </reaction>
</comment>
<keyword evidence="7" id="KW-0012">Acyltransferase</keyword>
<evidence type="ECO:0000313" key="11">
    <source>
        <dbReference type="Proteomes" id="UP000050795"/>
    </source>
</evidence>
<sequence>MEDLHTRILDDYRANACDVIQFKLVDNREAINSVQGFNPEFTHQIFGESEQIFGYRNLKIDIYYTPGFLSTYIDISYSSKVNPELSKGIMPDDIMHLLSSVYTYDVSKNLTDFTKKIDEESQFTSYGTHRHSYEIAKGKCPKKFSIFFIEHGMPGFGEFLEYHKRMESFILFFIDGASAIPTDDIQWCYYMIYENVDQKADGKSKYTFIGYMTIYKFYAYPRNLRPRVSQVLILPPFRNNGHATQLLETFYRDFVPMWDVIDIAVEDPSPNFQSIRDFLDCKRCLETPEVIQTISHLNKIKNEQGNNEKSSAIRFRELARTKLKLNRYQSRRVYEILRLFLLPRSPECVKSFSDALAKRTAAHFQRVRPNAMCGSSPVAKPCGSNCNPVKKACEEIADKYLETQLREEVAALLESYQETVLKLDQFNPSITQES</sequence>
<accession>A0AA85JRD6</accession>
<evidence type="ECO:0000256" key="5">
    <source>
        <dbReference type="ARBA" id="ARBA00022679"/>
    </source>
</evidence>
<organism evidence="11 13">
    <name type="scientific">Trichobilharzia regenti</name>
    <name type="common">Nasal bird schistosome</name>
    <dbReference type="NCBI Taxonomy" id="157069"/>
    <lineage>
        <taxon>Eukaryota</taxon>
        <taxon>Metazoa</taxon>
        <taxon>Spiralia</taxon>
        <taxon>Lophotrochozoa</taxon>
        <taxon>Platyhelminthes</taxon>
        <taxon>Trematoda</taxon>
        <taxon>Digenea</taxon>
        <taxon>Strigeidida</taxon>
        <taxon>Schistosomatoidea</taxon>
        <taxon>Schistosomatidae</taxon>
        <taxon>Trichobilharzia</taxon>
    </lineage>
</organism>
<evidence type="ECO:0000256" key="2">
    <source>
        <dbReference type="ARBA" id="ARBA00010543"/>
    </source>
</evidence>
<comment type="similarity">
    <text evidence="2">Belongs to the HAT1 family.</text>
</comment>
<reference evidence="11" key="1">
    <citation type="submission" date="2022-06" db="EMBL/GenBank/DDBJ databases">
        <authorList>
            <person name="Berger JAMES D."/>
            <person name="Berger JAMES D."/>
        </authorList>
    </citation>
    <scope>NUCLEOTIDE SEQUENCE [LARGE SCALE GENOMIC DNA]</scope>
</reference>
<dbReference type="WBParaSite" id="TREG1_46750.3">
    <property type="protein sequence ID" value="TREG1_46750.3"/>
    <property type="gene ID" value="TREG1_46750"/>
</dbReference>
<feature type="domain" description="Histone acetyltransferase type B catalytic subunit C-terminal" evidence="10">
    <location>
        <begin position="276"/>
        <end position="339"/>
    </location>
</feature>
<keyword evidence="6" id="KW-0539">Nucleus</keyword>
<feature type="domain" description="Histone acetyl transferase HAT1 N-terminal" evidence="9">
    <location>
        <begin position="14"/>
        <end position="175"/>
    </location>
</feature>
<dbReference type="Pfam" id="PF10394">
    <property type="entry name" value="Hat1_N"/>
    <property type="match status" value="1"/>
</dbReference>
<dbReference type="GO" id="GO:0031509">
    <property type="term" value="P:subtelomeric heterochromatin formation"/>
    <property type="evidence" value="ECO:0007669"/>
    <property type="project" value="InterPro"/>
</dbReference>
<keyword evidence="11" id="KW-1185">Reference proteome</keyword>
<dbReference type="PANTHER" id="PTHR12046">
    <property type="entry name" value="HISTONE ACETYLTRANSFERASE TYPE B CATALYTIC SUBUNIT"/>
    <property type="match status" value="1"/>
</dbReference>
<dbReference type="EC" id="2.3.1.48" evidence="3"/>
<evidence type="ECO:0000313" key="13">
    <source>
        <dbReference type="WBParaSite" id="TREG1_46750.3"/>
    </source>
</evidence>
<keyword evidence="5" id="KW-0808">Transferase</keyword>
<dbReference type="InterPro" id="IPR016181">
    <property type="entry name" value="Acyl_CoA_acyltransferase"/>
</dbReference>
<proteinExistence type="inferred from homology"/>
<dbReference type="Pfam" id="PF21183">
    <property type="entry name" value="HAT1_C"/>
    <property type="match status" value="1"/>
</dbReference>
<dbReference type="Gene3D" id="3.40.630.30">
    <property type="match status" value="1"/>
</dbReference>
<dbReference type="GO" id="GO:0004402">
    <property type="term" value="F:histone acetyltransferase activity"/>
    <property type="evidence" value="ECO:0007669"/>
    <property type="project" value="InterPro"/>
</dbReference>
<evidence type="ECO:0000313" key="12">
    <source>
        <dbReference type="WBParaSite" id="TREG1_46750.1"/>
    </source>
</evidence>
<dbReference type="WBParaSite" id="TREG1_46750.1">
    <property type="protein sequence ID" value="TREG1_46750.1"/>
    <property type="gene ID" value="TREG1_46750"/>
</dbReference>
<dbReference type="InterPro" id="IPR037113">
    <property type="entry name" value="Hat1_N_sf"/>
</dbReference>
<evidence type="ECO:0000259" key="9">
    <source>
        <dbReference type="Pfam" id="PF10394"/>
    </source>
</evidence>
<evidence type="ECO:0000256" key="6">
    <source>
        <dbReference type="ARBA" id="ARBA00023242"/>
    </source>
</evidence>
<dbReference type="Gene3D" id="3.90.360.10">
    <property type="entry name" value="Histone acetyl transferase 1 (HAT1), N-terminal domain"/>
    <property type="match status" value="1"/>
</dbReference>
<dbReference type="InterPro" id="IPR048776">
    <property type="entry name" value="HAT1_C"/>
</dbReference>
<evidence type="ECO:0000256" key="3">
    <source>
        <dbReference type="ARBA" id="ARBA00013184"/>
    </source>
</evidence>
<dbReference type="GO" id="GO:0005634">
    <property type="term" value="C:nucleus"/>
    <property type="evidence" value="ECO:0007669"/>
    <property type="project" value="UniProtKB-SubCell"/>
</dbReference>